<dbReference type="InterPro" id="IPR032716">
    <property type="entry name" value="ACC_epsilon"/>
</dbReference>
<name>A0ABV7WHP5_9MICO</name>
<evidence type="ECO:0000313" key="1">
    <source>
        <dbReference type="EMBL" id="MFC3689304.1"/>
    </source>
</evidence>
<proteinExistence type="predicted"/>
<gene>
    <name evidence="1" type="ORF">ACFOLH_13225</name>
</gene>
<dbReference type="EMBL" id="JBHRWW010000009">
    <property type="protein sequence ID" value="MFC3689304.1"/>
    <property type="molecule type" value="Genomic_DNA"/>
</dbReference>
<sequence>MNDALGLRVVSGHPDDAELAALVAVLLAAGAPAPAAADDRRGGLWGHPATLVRSAGVPQVGGWAAPRP</sequence>
<reference evidence="2" key="1">
    <citation type="journal article" date="2019" name="Int. J. Syst. Evol. Microbiol.">
        <title>The Global Catalogue of Microorganisms (GCM) 10K type strain sequencing project: providing services to taxonomists for standard genome sequencing and annotation.</title>
        <authorList>
            <consortium name="The Broad Institute Genomics Platform"/>
            <consortium name="The Broad Institute Genome Sequencing Center for Infectious Disease"/>
            <person name="Wu L."/>
            <person name="Ma J."/>
        </authorList>
    </citation>
    <scope>NUCLEOTIDE SEQUENCE [LARGE SCALE GENOMIC DNA]</scope>
    <source>
        <strain evidence="2">NCAIM B.02333</strain>
    </source>
</reference>
<keyword evidence="2" id="KW-1185">Reference proteome</keyword>
<dbReference type="Pfam" id="PF13822">
    <property type="entry name" value="ACC_epsilon"/>
    <property type="match status" value="1"/>
</dbReference>
<protein>
    <submittedName>
        <fullName evidence="1">Acyl-CoA carboxylase epsilon subunit</fullName>
    </submittedName>
</protein>
<comment type="caution">
    <text evidence="1">The sequence shown here is derived from an EMBL/GenBank/DDBJ whole genome shotgun (WGS) entry which is preliminary data.</text>
</comment>
<dbReference type="RefSeq" id="WP_340295506.1">
    <property type="nucleotide sequence ID" value="NZ_JBBEOI010000251.1"/>
</dbReference>
<dbReference type="Proteomes" id="UP001595685">
    <property type="component" value="Unassembled WGS sequence"/>
</dbReference>
<organism evidence="1 2">
    <name type="scientific">Aquipuribacter hungaricus</name>
    <dbReference type="NCBI Taxonomy" id="545624"/>
    <lineage>
        <taxon>Bacteria</taxon>
        <taxon>Bacillati</taxon>
        <taxon>Actinomycetota</taxon>
        <taxon>Actinomycetes</taxon>
        <taxon>Micrococcales</taxon>
        <taxon>Intrasporangiaceae</taxon>
        <taxon>Aquipuribacter</taxon>
    </lineage>
</organism>
<accession>A0ABV7WHP5</accession>
<evidence type="ECO:0000313" key="2">
    <source>
        <dbReference type="Proteomes" id="UP001595685"/>
    </source>
</evidence>